<proteinExistence type="inferred from homology"/>
<gene>
    <name evidence="3" type="ORF">MKW98_027283</name>
</gene>
<protein>
    <recommendedName>
        <fullName evidence="5">Glycosyltransferase</fullName>
    </recommendedName>
</protein>
<dbReference type="PANTHER" id="PTHR11926:SF774">
    <property type="entry name" value="UDP-GLYCOSYLTRANSFERASE 85A1-RELATED"/>
    <property type="match status" value="1"/>
</dbReference>
<name>A0AAD4XIK8_9MAGN</name>
<dbReference type="AlphaFoldDB" id="A0AAD4XIK8"/>
<sequence>MESSGGNKRIHVVAMPYPGRGHMNAMINFCKHLAAKFSVKDDIRISFVVTDEWLSFLESESRLPPQIQLRSIPNVIPSELVRGLDHGGFFQAVQTKMEDPFEQLLDQLQQEDDPGVGVRAIIADTILPWAVSVGNRRTIPVVSLWPMSPSVFSVIYHIDLLAQNGHYPIDFSSGRDEELIDYIPGVSPIRLADMPASLGRRSSQQSSNPILEAVSAVRKTSCLLLTTYYELEPRATQALMEALHVPVYSIGPSIPLPKTLGEDDDSRNIIGSMGTEEYYYMKWLDAQPESSVLYVSFGSFLSAASEQMEEILAGLQESGVRYMLVSRGEKDPIDNNEMDSSPSLVVPWCNQLMVLCHSSVGGFWTHCGWNSTLEGVYAGVPMLTYPVGFDQITNRTLIVDCWRIGMKIMKEVGAERLVNREEIALTVKKFMNINGDNEESKEMRTRASEFKKSCRQALAKGGSSTANLDDFIRNILQYHGN</sequence>
<comment type="similarity">
    <text evidence="1">Belongs to the UDP-glycosyltransferase family.</text>
</comment>
<evidence type="ECO:0008006" key="5">
    <source>
        <dbReference type="Google" id="ProtNLM"/>
    </source>
</evidence>
<dbReference type="PANTHER" id="PTHR11926">
    <property type="entry name" value="GLUCOSYL/GLUCURONOSYL TRANSFERASES"/>
    <property type="match status" value="1"/>
</dbReference>
<evidence type="ECO:0000256" key="2">
    <source>
        <dbReference type="ARBA" id="ARBA00022679"/>
    </source>
</evidence>
<dbReference type="Gene3D" id="3.40.50.2000">
    <property type="entry name" value="Glycogen Phosphorylase B"/>
    <property type="match status" value="2"/>
</dbReference>
<keyword evidence="2" id="KW-0808">Transferase</keyword>
<organism evidence="3 4">
    <name type="scientific">Papaver atlanticum</name>
    <dbReference type="NCBI Taxonomy" id="357466"/>
    <lineage>
        <taxon>Eukaryota</taxon>
        <taxon>Viridiplantae</taxon>
        <taxon>Streptophyta</taxon>
        <taxon>Embryophyta</taxon>
        <taxon>Tracheophyta</taxon>
        <taxon>Spermatophyta</taxon>
        <taxon>Magnoliopsida</taxon>
        <taxon>Ranunculales</taxon>
        <taxon>Papaveraceae</taxon>
        <taxon>Papaveroideae</taxon>
        <taxon>Papaver</taxon>
    </lineage>
</organism>
<evidence type="ECO:0000256" key="1">
    <source>
        <dbReference type="ARBA" id="ARBA00009995"/>
    </source>
</evidence>
<keyword evidence="4" id="KW-1185">Reference proteome</keyword>
<evidence type="ECO:0000313" key="4">
    <source>
        <dbReference type="Proteomes" id="UP001202328"/>
    </source>
</evidence>
<accession>A0AAD4XIK8</accession>
<dbReference type="Proteomes" id="UP001202328">
    <property type="component" value="Unassembled WGS sequence"/>
</dbReference>
<dbReference type="SUPFAM" id="SSF53756">
    <property type="entry name" value="UDP-Glycosyltransferase/glycogen phosphorylase"/>
    <property type="match status" value="1"/>
</dbReference>
<dbReference type="CDD" id="cd03784">
    <property type="entry name" value="GT1_Gtf-like"/>
    <property type="match status" value="1"/>
</dbReference>
<dbReference type="InterPro" id="IPR002213">
    <property type="entry name" value="UDP_glucos_trans"/>
</dbReference>
<dbReference type="Pfam" id="PF00201">
    <property type="entry name" value="UDPGT"/>
    <property type="match status" value="1"/>
</dbReference>
<evidence type="ECO:0000313" key="3">
    <source>
        <dbReference type="EMBL" id="KAI3917364.1"/>
    </source>
</evidence>
<dbReference type="GO" id="GO:0080044">
    <property type="term" value="F:quercetin 7-O-glucosyltransferase activity"/>
    <property type="evidence" value="ECO:0007669"/>
    <property type="project" value="TreeGrafter"/>
</dbReference>
<reference evidence="3" key="1">
    <citation type="submission" date="2022-04" db="EMBL/GenBank/DDBJ databases">
        <title>A functionally conserved STORR gene fusion in Papaver species that diverged 16.8 million years ago.</title>
        <authorList>
            <person name="Catania T."/>
        </authorList>
    </citation>
    <scope>NUCLEOTIDE SEQUENCE</scope>
    <source>
        <strain evidence="3">S-188037</strain>
    </source>
</reference>
<comment type="caution">
    <text evidence="3">The sequence shown here is derived from an EMBL/GenBank/DDBJ whole genome shotgun (WGS) entry which is preliminary data.</text>
</comment>
<dbReference type="GO" id="GO:0080043">
    <property type="term" value="F:quercetin 3-O-glucosyltransferase activity"/>
    <property type="evidence" value="ECO:0007669"/>
    <property type="project" value="TreeGrafter"/>
</dbReference>
<dbReference type="EMBL" id="JAJJMB010008995">
    <property type="protein sequence ID" value="KAI3917364.1"/>
    <property type="molecule type" value="Genomic_DNA"/>
</dbReference>
<dbReference type="FunFam" id="3.40.50.2000:FF:000138">
    <property type="entry name" value="Glycosyltransferase"/>
    <property type="match status" value="1"/>
</dbReference>